<organism evidence="1 2">
    <name type="scientific">Polaromonas vacuolata</name>
    <dbReference type="NCBI Taxonomy" id="37448"/>
    <lineage>
        <taxon>Bacteria</taxon>
        <taxon>Pseudomonadati</taxon>
        <taxon>Pseudomonadota</taxon>
        <taxon>Betaproteobacteria</taxon>
        <taxon>Burkholderiales</taxon>
        <taxon>Comamonadaceae</taxon>
        <taxon>Polaromonas</taxon>
    </lineage>
</organism>
<proteinExistence type="predicted"/>
<dbReference type="InterPro" id="IPR021332">
    <property type="entry name" value="DUF2944"/>
</dbReference>
<dbReference type="AlphaFoldDB" id="A0A6H2H5Q8"/>
<keyword evidence="2" id="KW-1185">Reference proteome</keyword>
<accession>A0A6H2H5Q8</accession>
<dbReference type="Pfam" id="PF11161">
    <property type="entry name" value="DUF2944"/>
    <property type="match status" value="1"/>
</dbReference>
<dbReference type="RefSeq" id="WP_168920862.1">
    <property type="nucleotide sequence ID" value="NZ_CP051461.1"/>
</dbReference>
<reference evidence="1 2" key="1">
    <citation type="submission" date="2020-04" db="EMBL/GenBank/DDBJ databases">
        <title>Complete genome of a Psychrophilic, Marine, Gas Vacuolate Bacterium Polaromonas vacuolata KCTC 22033T.</title>
        <authorList>
            <person name="Hwang K."/>
            <person name="Kim K.M."/>
        </authorList>
    </citation>
    <scope>NUCLEOTIDE SEQUENCE [LARGE SCALE GENOMIC DNA]</scope>
    <source>
        <strain evidence="1 2">KCTC 22033</strain>
    </source>
</reference>
<evidence type="ECO:0008006" key="3">
    <source>
        <dbReference type="Google" id="ProtNLM"/>
    </source>
</evidence>
<gene>
    <name evidence="1" type="ORF">HC248_00196</name>
</gene>
<protein>
    <recommendedName>
        <fullName evidence="3">DUF2946 domain-containing protein</fullName>
    </recommendedName>
</protein>
<evidence type="ECO:0000313" key="1">
    <source>
        <dbReference type="EMBL" id="QJC54934.1"/>
    </source>
</evidence>
<sequence>MDEIVKAAIAKWPNVPHCYGWLGLDARGNWYLRDDNAQAAGAFCNPLKGVDPVQKLASKGSLLEHEKLISFIQRNYECEDAGSLKGQWFFQNGPQRVYVELEATPFIWRIGSAPDFEVSSHTGQTVRAQRCVVDEHGRLYLETELGFGLVHSLDMLNAADALESGLWVPQDLLTRDLPQRFGYVRSPQALQSA</sequence>
<dbReference type="Proteomes" id="UP000502041">
    <property type="component" value="Chromosome"/>
</dbReference>
<name>A0A6H2H5Q8_9BURK</name>
<evidence type="ECO:0000313" key="2">
    <source>
        <dbReference type="Proteomes" id="UP000502041"/>
    </source>
</evidence>
<dbReference type="KEGG" id="pvac:HC248_00196"/>
<dbReference type="EMBL" id="CP051461">
    <property type="protein sequence ID" value="QJC54934.1"/>
    <property type="molecule type" value="Genomic_DNA"/>
</dbReference>